<proteinExistence type="predicted"/>
<evidence type="ECO:0000313" key="2">
    <source>
        <dbReference type="Proteomes" id="UP000297245"/>
    </source>
</evidence>
<name>A0A4S8LEN2_DENBC</name>
<dbReference type="Proteomes" id="UP000297245">
    <property type="component" value="Unassembled WGS sequence"/>
</dbReference>
<gene>
    <name evidence="1" type="ORF">K435DRAFT_804332</name>
</gene>
<organism evidence="1 2">
    <name type="scientific">Dendrothele bispora (strain CBS 962.96)</name>
    <dbReference type="NCBI Taxonomy" id="1314807"/>
    <lineage>
        <taxon>Eukaryota</taxon>
        <taxon>Fungi</taxon>
        <taxon>Dikarya</taxon>
        <taxon>Basidiomycota</taxon>
        <taxon>Agaricomycotina</taxon>
        <taxon>Agaricomycetes</taxon>
        <taxon>Agaricomycetidae</taxon>
        <taxon>Agaricales</taxon>
        <taxon>Agaricales incertae sedis</taxon>
        <taxon>Dendrothele</taxon>
    </lineage>
</organism>
<dbReference type="EMBL" id="ML179450">
    <property type="protein sequence ID" value="THU87446.1"/>
    <property type="molecule type" value="Genomic_DNA"/>
</dbReference>
<sequence length="105" mass="11770">MACVWHIRSRLGHMPCINIHHELEKLLPELDLNRFADELELRFLTCHITLKNECGADKSRAPTGSDDPAIIRWGLGFGWDGYSGRPPTDGFLSDNPRINGGWDGA</sequence>
<accession>A0A4S8LEN2</accession>
<protein>
    <submittedName>
        <fullName evidence="1">Uncharacterized protein</fullName>
    </submittedName>
</protein>
<reference evidence="1 2" key="1">
    <citation type="journal article" date="2019" name="Nat. Ecol. Evol.">
        <title>Megaphylogeny resolves global patterns of mushroom evolution.</title>
        <authorList>
            <person name="Varga T."/>
            <person name="Krizsan K."/>
            <person name="Foldi C."/>
            <person name="Dima B."/>
            <person name="Sanchez-Garcia M."/>
            <person name="Sanchez-Ramirez S."/>
            <person name="Szollosi G.J."/>
            <person name="Szarkandi J.G."/>
            <person name="Papp V."/>
            <person name="Albert L."/>
            <person name="Andreopoulos W."/>
            <person name="Angelini C."/>
            <person name="Antonin V."/>
            <person name="Barry K.W."/>
            <person name="Bougher N.L."/>
            <person name="Buchanan P."/>
            <person name="Buyck B."/>
            <person name="Bense V."/>
            <person name="Catcheside P."/>
            <person name="Chovatia M."/>
            <person name="Cooper J."/>
            <person name="Damon W."/>
            <person name="Desjardin D."/>
            <person name="Finy P."/>
            <person name="Geml J."/>
            <person name="Haridas S."/>
            <person name="Hughes K."/>
            <person name="Justo A."/>
            <person name="Karasinski D."/>
            <person name="Kautmanova I."/>
            <person name="Kiss B."/>
            <person name="Kocsube S."/>
            <person name="Kotiranta H."/>
            <person name="LaButti K.M."/>
            <person name="Lechner B.E."/>
            <person name="Liimatainen K."/>
            <person name="Lipzen A."/>
            <person name="Lukacs Z."/>
            <person name="Mihaltcheva S."/>
            <person name="Morgado L.N."/>
            <person name="Niskanen T."/>
            <person name="Noordeloos M.E."/>
            <person name="Ohm R.A."/>
            <person name="Ortiz-Santana B."/>
            <person name="Ovrebo C."/>
            <person name="Racz N."/>
            <person name="Riley R."/>
            <person name="Savchenko A."/>
            <person name="Shiryaev A."/>
            <person name="Soop K."/>
            <person name="Spirin V."/>
            <person name="Szebenyi C."/>
            <person name="Tomsovsky M."/>
            <person name="Tulloss R.E."/>
            <person name="Uehling J."/>
            <person name="Grigoriev I.V."/>
            <person name="Vagvolgyi C."/>
            <person name="Papp T."/>
            <person name="Martin F.M."/>
            <person name="Miettinen O."/>
            <person name="Hibbett D.S."/>
            <person name="Nagy L.G."/>
        </authorList>
    </citation>
    <scope>NUCLEOTIDE SEQUENCE [LARGE SCALE GENOMIC DNA]</scope>
    <source>
        <strain evidence="1 2">CBS 962.96</strain>
    </source>
</reference>
<dbReference type="AlphaFoldDB" id="A0A4S8LEN2"/>
<keyword evidence="2" id="KW-1185">Reference proteome</keyword>
<evidence type="ECO:0000313" key="1">
    <source>
        <dbReference type="EMBL" id="THU87446.1"/>
    </source>
</evidence>